<name>A0AAV9ZWT5_9AGAR</name>
<dbReference type="EMBL" id="JAWWNJ010000104">
    <property type="protein sequence ID" value="KAK6993084.1"/>
    <property type="molecule type" value="Genomic_DNA"/>
</dbReference>
<protein>
    <submittedName>
        <fullName evidence="1">Uncharacterized protein</fullName>
    </submittedName>
</protein>
<dbReference type="Proteomes" id="UP001362999">
    <property type="component" value="Unassembled WGS sequence"/>
</dbReference>
<keyword evidence="2" id="KW-1185">Reference proteome</keyword>
<accession>A0AAV9ZWT5</accession>
<sequence>MSVNAANGAPLHRQGFVIHWSSRHPLPAFSRPFVNPFPPKAPTLLLKIFPAIGFRDFVKREPRLRLRGRQASSSRRATLRLTFPAAPNFTLCPVFHHISTKSQSDKMQVGYKSVDLRCLFNLAPKLVRRPYVPSSPFESDFRGIMPCRASDTIRSARLEDRRLISSGHAHLVLAAIPPLCNPADALPDSLNGANLFLQFTLPKLVTGTCYPAKPITLDRKFGLFAPSLARPIPRSQALTHGLVSTPRIRSLPGMSRWNHKFANHKFAGEDAETTIIGWNPASHT</sequence>
<gene>
    <name evidence="1" type="ORF">R3P38DRAFT_2801106</name>
</gene>
<evidence type="ECO:0000313" key="1">
    <source>
        <dbReference type="EMBL" id="KAK6993084.1"/>
    </source>
</evidence>
<proteinExistence type="predicted"/>
<comment type="caution">
    <text evidence="1">The sequence shown here is derived from an EMBL/GenBank/DDBJ whole genome shotgun (WGS) entry which is preliminary data.</text>
</comment>
<dbReference type="AlphaFoldDB" id="A0AAV9ZWT5"/>
<evidence type="ECO:0000313" key="2">
    <source>
        <dbReference type="Proteomes" id="UP001362999"/>
    </source>
</evidence>
<reference evidence="1 2" key="1">
    <citation type="journal article" date="2024" name="J Genomics">
        <title>Draft genome sequencing and assembly of Favolaschia claudopus CIRM-BRFM 2984 isolated from oak limbs.</title>
        <authorList>
            <person name="Navarro D."/>
            <person name="Drula E."/>
            <person name="Chaduli D."/>
            <person name="Cazenave R."/>
            <person name="Ahrendt S."/>
            <person name="Wang J."/>
            <person name="Lipzen A."/>
            <person name="Daum C."/>
            <person name="Barry K."/>
            <person name="Grigoriev I.V."/>
            <person name="Favel A."/>
            <person name="Rosso M.N."/>
            <person name="Martin F."/>
        </authorList>
    </citation>
    <scope>NUCLEOTIDE SEQUENCE [LARGE SCALE GENOMIC DNA]</scope>
    <source>
        <strain evidence="1 2">CIRM-BRFM 2984</strain>
    </source>
</reference>
<organism evidence="1 2">
    <name type="scientific">Favolaschia claudopus</name>
    <dbReference type="NCBI Taxonomy" id="2862362"/>
    <lineage>
        <taxon>Eukaryota</taxon>
        <taxon>Fungi</taxon>
        <taxon>Dikarya</taxon>
        <taxon>Basidiomycota</taxon>
        <taxon>Agaricomycotina</taxon>
        <taxon>Agaricomycetes</taxon>
        <taxon>Agaricomycetidae</taxon>
        <taxon>Agaricales</taxon>
        <taxon>Marasmiineae</taxon>
        <taxon>Mycenaceae</taxon>
        <taxon>Favolaschia</taxon>
    </lineage>
</organism>